<keyword evidence="3" id="KW-0547">Nucleotide-binding</keyword>
<dbReference type="AlphaFoldDB" id="A0AA88IZ08"/>
<dbReference type="EMBL" id="BTGU01000104">
    <property type="protein sequence ID" value="GMN60948.1"/>
    <property type="molecule type" value="Genomic_DNA"/>
</dbReference>
<evidence type="ECO:0000259" key="6">
    <source>
        <dbReference type="Pfam" id="PF25019"/>
    </source>
</evidence>
<dbReference type="Pfam" id="PF00560">
    <property type="entry name" value="LRR_1"/>
    <property type="match status" value="1"/>
</dbReference>
<keyword evidence="4" id="KW-0611">Plant defense</keyword>
<evidence type="ECO:0000259" key="5">
    <source>
        <dbReference type="Pfam" id="PF18052"/>
    </source>
</evidence>
<gene>
    <name evidence="7" type="ORF">TIFTF001_030030</name>
</gene>
<evidence type="ECO:0000256" key="2">
    <source>
        <dbReference type="ARBA" id="ARBA00022737"/>
    </source>
</evidence>
<dbReference type="PANTHER" id="PTHR47186:SF18">
    <property type="entry name" value="RX N-TERMINAL DOMAIN-CONTAINING PROTEIN"/>
    <property type="match status" value="1"/>
</dbReference>
<evidence type="ECO:0000313" key="7">
    <source>
        <dbReference type="EMBL" id="GMN60948.1"/>
    </source>
</evidence>
<organism evidence="7 8">
    <name type="scientific">Ficus carica</name>
    <name type="common">Common fig</name>
    <dbReference type="NCBI Taxonomy" id="3494"/>
    <lineage>
        <taxon>Eukaryota</taxon>
        <taxon>Viridiplantae</taxon>
        <taxon>Streptophyta</taxon>
        <taxon>Embryophyta</taxon>
        <taxon>Tracheophyta</taxon>
        <taxon>Spermatophyta</taxon>
        <taxon>Magnoliopsida</taxon>
        <taxon>eudicotyledons</taxon>
        <taxon>Gunneridae</taxon>
        <taxon>Pentapetalae</taxon>
        <taxon>rosids</taxon>
        <taxon>fabids</taxon>
        <taxon>Rosales</taxon>
        <taxon>Moraceae</taxon>
        <taxon>Ficeae</taxon>
        <taxon>Ficus</taxon>
    </lineage>
</organism>
<dbReference type="PANTHER" id="PTHR47186">
    <property type="entry name" value="LEUCINE-RICH REPEAT-CONTAINING PROTEIN 57"/>
    <property type="match status" value="1"/>
</dbReference>
<dbReference type="InterPro" id="IPR056789">
    <property type="entry name" value="LRR_R13L1-DRL21"/>
</dbReference>
<dbReference type="GO" id="GO:0006952">
    <property type="term" value="P:defense response"/>
    <property type="evidence" value="ECO:0007669"/>
    <property type="project" value="UniProtKB-KW"/>
</dbReference>
<dbReference type="SMART" id="SM00369">
    <property type="entry name" value="LRR_TYP"/>
    <property type="match status" value="3"/>
</dbReference>
<keyword evidence="2" id="KW-0677">Repeat</keyword>
<evidence type="ECO:0000256" key="1">
    <source>
        <dbReference type="ARBA" id="ARBA00022614"/>
    </source>
</evidence>
<dbReference type="Proteomes" id="UP001187192">
    <property type="component" value="Unassembled WGS sequence"/>
</dbReference>
<protein>
    <recommendedName>
        <fullName evidence="9">Rx N-terminal domain-containing protein</fullName>
    </recommendedName>
</protein>
<feature type="domain" description="Disease resistance N-terminal" evidence="5">
    <location>
        <begin position="16"/>
        <end position="109"/>
    </location>
</feature>
<feature type="domain" description="R13L1/DRL21-like LRR repeat region" evidence="6">
    <location>
        <begin position="297"/>
        <end position="421"/>
    </location>
</feature>
<keyword evidence="1" id="KW-0433">Leucine-rich repeat</keyword>
<evidence type="ECO:0000256" key="4">
    <source>
        <dbReference type="ARBA" id="ARBA00022821"/>
    </source>
</evidence>
<dbReference type="Pfam" id="PF18052">
    <property type="entry name" value="Rx_N"/>
    <property type="match status" value="1"/>
</dbReference>
<keyword evidence="8" id="KW-1185">Reference proteome</keyword>
<dbReference type="Gene3D" id="3.80.10.10">
    <property type="entry name" value="Ribonuclease Inhibitor"/>
    <property type="match status" value="2"/>
</dbReference>
<evidence type="ECO:0008006" key="9">
    <source>
        <dbReference type="Google" id="ProtNLM"/>
    </source>
</evidence>
<evidence type="ECO:0000313" key="8">
    <source>
        <dbReference type="Proteomes" id="UP001187192"/>
    </source>
</evidence>
<proteinExistence type="predicted"/>
<comment type="caution">
    <text evidence="7">The sequence shown here is derived from an EMBL/GenBank/DDBJ whole genome shotgun (WGS) entry which is preliminary data.</text>
</comment>
<dbReference type="InterPro" id="IPR001611">
    <property type="entry name" value="Leu-rich_rpt"/>
</dbReference>
<dbReference type="GO" id="GO:0000166">
    <property type="term" value="F:nucleotide binding"/>
    <property type="evidence" value="ECO:0007669"/>
    <property type="project" value="UniProtKB-KW"/>
</dbReference>
<name>A0AA88IZ08_FICCA</name>
<dbReference type="InterPro" id="IPR041118">
    <property type="entry name" value="Rx_N"/>
</dbReference>
<dbReference type="Gene3D" id="1.20.5.4130">
    <property type="match status" value="1"/>
</dbReference>
<dbReference type="InterPro" id="IPR032675">
    <property type="entry name" value="LRR_dom_sf"/>
</dbReference>
<reference evidence="7" key="1">
    <citation type="submission" date="2023-07" db="EMBL/GenBank/DDBJ databases">
        <title>draft genome sequence of fig (Ficus carica).</title>
        <authorList>
            <person name="Takahashi T."/>
            <person name="Nishimura K."/>
        </authorList>
    </citation>
    <scope>NUCLEOTIDE SEQUENCE</scope>
</reference>
<sequence>MALELVGGALLSASLQFLFERIGSPEILSYLRKKSKKSDFDDLLSKLRILFNSVSAVLDDADHKQISRNRAVEAWLDDLQDAVFDAEDLFDDIEYDVLQLKVEADSKPSSSKVRNLFKHKKKFRNLFSKSHDSNDQDLEKRMRKILERLEFIVKQKDVLGLKERVGERPSWRLPSTCLVEESEVYGRDDDKDSIGGLRHLRHLNLSSTSISRLPESVCKLYNLQTLELHSCKTLTKLPDDFHRLINLRYLDASWSNLEELPESLSSGLVDMPTHMGRMKSLETLSAFTVGIDNGKMIGELGGLSHLRGALHLKKLRNVLKAEDALEANLKEMKYLERLILEWDDDETGDSNHEMDVLDNLCPNSALKELEIKNYGGTKFPNWVFDPPLCNVVDVRLLKCKHCNRLPPLGQLPSLKFLWIEEFDAVVKVGPELFGNGSSTMKPFASLKVLRFYKMSNWEEWSMVAEDAEAFPKLRKLSLFDCKKLTGDLRCFLPSLTELSINKCPQLSSSLPEMPNVSKLKLVDCDKLTGGCHVVESFECLQYLQISTSFDSATCRSLPGSLKTLVIRGCKNLEFPLPHSYHCPDLTDLRTYDCEKLITSGMSWNLQGLPNLTNFTISCSECENHLVSFPEEGLLPSTITNLRICNLKRLKTLDNNGLQQLTSLTSLFISNCTNLQTIPEEGFPHSLESLRIQGCPLLEKKCEREGEYWNKISRIPRSVIDRELIN</sequence>
<accession>A0AA88IZ08</accession>
<evidence type="ECO:0000256" key="3">
    <source>
        <dbReference type="ARBA" id="ARBA00022741"/>
    </source>
</evidence>
<dbReference type="Pfam" id="PF25019">
    <property type="entry name" value="LRR_R13L1-DRL21"/>
    <property type="match status" value="1"/>
</dbReference>
<dbReference type="SUPFAM" id="SSF52058">
    <property type="entry name" value="L domain-like"/>
    <property type="match status" value="2"/>
</dbReference>
<dbReference type="InterPro" id="IPR003591">
    <property type="entry name" value="Leu-rich_rpt_typical-subtyp"/>
</dbReference>